<dbReference type="Proteomes" id="UP000223606">
    <property type="component" value="Chromosome 1"/>
</dbReference>
<feature type="transmembrane region" description="Helical" evidence="6">
    <location>
        <begin position="78"/>
        <end position="101"/>
    </location>
</feature>
<dbReference type="Gene3D" id="1.10.3730.20">
    <property type="match status" value="1"/>
</dbReference>
<comment type="similarity">
    <text evidence="2">Belongs to the EamA transporter family.</text>
</comment>
<evidence type="ECO:0000256" key="2">
    <source>
        <dbReference type="ARBA" id="ARBA00007362"/>
    </source>
</evidence>
<accession>A0A2C9DB04</accession>
<organism evidence="8 9">
    <name type="scientific">Hartmannibacter diazotrophicus</name>
    <dbReference type="NCBI Taxonomy" id="1482074"/>
    <lineage>
        <taxon>Bacteria</taxon>
        <taxon>Pseudomonadati</taxon>
        <taxon>Pseudomonadota</taxon>
        <taxon>Alphaproteobacteria</taxon>
        <taxon>Hyphomicrobiales</taxon>
        <taxon>Pleomorphomonadaceae</taxon>
        <taxon>Hartmannibacter</taxon>
    </lineage>
</organism>
<dbReference type="SUPFAM" id="SSF103481">
    <property type="entry name" value="Multidrug resistance efflux transporter EmrE"/>
    <property type="match status" value="2"/>
</dbReference>
<evidence type="ECO:0000259" key="7">
    <source>
        <dbReference type="Pfam" id="PF00892"/>
    </source>
</evidence>
<keyword evidence="5 6" id="KW-0472">Membrane</keyword>
<feature type="transmembrane region" description="Helical" evidence="6">
    <location>
        <begin position="283"/>
        <end position="300"/>
    </location>
</feature>
<keyword evidence="4 6" id="KW-1133">Transmembrane helix</keyword>
<evidence type="ECO:0000313" key="9">
    <source>
        <dbReference type="Proteomes" id="UP000223606"/>
    </source>
</evidence>
<dbReference type="InterPro" id="IPR000620">
    <property type="entry name" value="EamA_dom"/>
</dbReference>
<name>A0A2C9DB04_9HYPH</name>
<feature type="transmembrane region" description="Helical" evidence="6">
    <location>
        <begin position="18"/>
        <end position="42"/>
    </location>
</feature>
<dbReference type="Pfam" id="PF00892">
    <property type="entry name" value="EamA"/>
    <property type="match status" value="2"/>
</dbReference>
<evidence type="ECO:0000313" key="8">
    <source>
        <dbReference type="EMBL" id="SON57504.1"/>
    </source>
</evidence>
<dbReference type="RefSeq" id="WP_099557747.1">
    <property type="nucleotide sequence ID" value="NZ_LT960614.1"/>
</dbReference>
<feature type="domain" description="EamA" evidence="7">
    <location>
        <begin position="167"/>
        <end position="300"/>
    </location>
</feature>
<proteinExistence type="inferred from homology"/>
<dbReference type="PANTHER" id="PTHR32322:SF2">
    <property type="entry name" value="EAMA DOMAIN-CONTAINING PROTEIN"/>
    <property type="match status" value="1"/>
</dbReference>
<evidence type="ECO:0000256" key="3">
    <source>
        <dbReference type="ARBA" id="ARBA00022692"/>
    </source>
</evidence>
<dbReference type="GO" id="GO:0016020">
    <property type="term" value="C:membrane"/>
    <property type="evidence" value="ECO:0007669"/>
    <property type="project" value="UniProtKB-SubCell"/>
</dbReference>
<dbReference type="KEGG" id="hdi:HDIA_3963"/>
<feature type="transmembrane region" description="Helical" evidence="6">
    <location>
        <begin position="195"/>
        <end position="215"/>
    </location>
</feature>
<feature type="transmembrane region" description="Helical" evidence="6">
    <location>
        <begin position="227"/>
        <end position="248"/>
    </location>
</feature>
<dbReference type="InterPro" id="IPR037185">
    <property type="entry name" value="EmrE-like"/>
</dbReference>
<feature type="transmembrane region" description="Helical" evidence="6">
    <location>
        <begin position="136"/>
        <end position="153"/>
    </location>
</feature>
<dbReference type="EMBL" id="LT960614">
    <property type="protein sequence ID" value="SON57504.1"/>
    <property type="molecule type" value="Genomic_DNA"/>
</dbReference>
<evidence type="ECO:0000256" key="4">
    <source>
        <dbReference type="ARBA" id="ARBA00022989"/>
    </source>
</evidence>
<keyword evidence="3 6" id="KW-0812">Transmembrane</keyword>
<evidence type="ECO:0000256" key="5">
    <source>
        <dbReference type="ARBA" id="ARBA00023136"/>
    </source>
</evidence>
<dbReference type="AlphaFoldDB" id="A0A2C9DB04"/>
<dbReference type="PANTHER" id="PTHR32322">
    <property type="entry name" value="INNER MEMBRANE TRANSPORTER"/>
    <property type="match status" value="1"/>
</dbReference>
<sequence length="303" mass="31497">MNTASQTTTPTGTEGDRLILRVAPMTFVVLWSTGFIAAKYAAPVAGPFSLLFLRMAFVIPALGLIALVYSKRRPSPRIALHAMVAGIMIHAAYLGGMFFAIKHGLPAGFAGLVVGLQPMLTAIFARPVLGERLSRAHLIGLALGLVGAAMVVVPKLDPSAANSVTPMAILIAIGAVAMAALGTIYQKRFVSGADLLSSTVLQYVGATLALLPLAAAEGFHYVPGLQLVAVVAWLAIVLSIISVLLLMLMIREGAVSKVAALFYLVPPTTAAMAWVLFGEALTIVQMAGTALVALAVALATRKT</sequence>
<feature type="transmembrane region" description="Helical" evidence="6">
    <location>
        <begin position="165"/>
        <end position="183"/>
    </location>
</feature>
<feature type="transmembrane region" description="Helical" evidence="6">
    <location>
        <begin position="48"/>
        <end position="69"/>
    </location>
</feature>
<evidence type="ECO:0000256" key="6">
    <source>
        <dbReference type="SAM" id="Phobius"/>
    </source>
</evidence>
<keyword evidence="9" id="KW-1185">Reference proteome</keyword>
<dbReference type="OrthoDB" id="9809509at2"/>
<protein>
    <submittedName>
        <fullName evidence="8">Putative amino-acid metabolite efflux pump</fullName>
    </submittedName>
</protein>
<dbReference type="InterPro" id="IPR050638">
    <property type="entry name" value="AA-Vitamin_Transporters"/>
</dbReference>
<gene>
    <name evidence="8" type="primary">eamA_2</name>
    <name evidence="8" type="ORF">HDIA_3963</name>
</gene>
<feature type="transmembrane region" description="Helical" evidence="6">
    <location>
        <begin position="107"/>
        <end position="129"/>
    </location>
</feature>
<reference evidence="9" key="1">
    <citation type="submission" date="2017-09" db="EMBL/GenBank/DDBJ databases">
        <title>Genome sequence of Nannocystis excedens DSM 71.</title>
        <authorList>
            <person name="Blom J."/>
        </authorList>
    </citation>
    <scope>NUCLEOTIDE SEQUENCE [LARGE SCALE GENOMIC DNA]</scope>
    <source>
        <strain evidence="9">type strain: E19</strain>
    </source>
</reference>
<feature type="transmembrane region" description="Helical" evidence="6">
    <location>
        <begin position="260"/>
        <end position="277"/>
    </location>
</feature>
<comment type="subcellular location">
    <subcellularLocation>
        <location evidence="1">Membrane</location>
        <topology evidence="1">Multi-pass membrane protein</topology>
    </subcellularLocation>
</comment>
<evidence type="ECO:0000256" key="1">
    <source>
        <dbReference type="ARBA" id="ARBA00004141"/>
    </source>
</evidence>
<feature type="domain" description="EamA" evidence="7">
    <location>
        <begin position="26"/>
        <end position="152"/>
    </location>
</feature>